<feature type="compositionally biased region" description="Low complexity" evidence="1">
    <location>
        <begin position="120"/>
        <end position="150"/>
    </location>
</feature>
<name>A0ABP1MZB2_XYLVO</name>
<feature type="region of interest" description="Disordered" evidence="1">
    <location>
        <begin position="79"/>
        <end position="165"/>
    </location>
</feature>
<evidence type="ECO:0000256" key="1">
    <source>
        <dbReference type="SAM" id="MobiDB-lite"/>
    </source>
</evidence>
<proteinExistence type="predicted"/>
<evidence type="ECO:0000256" key="2">
    <source>
        <dbReference type="SAM" id="SignalP"/>
    </source>
</evidence>
<dbReference type="Proteomes" id="UP001642520">
    <property type="component" value="Unassembled WGS sequence"/>
</dbReference>
<evidence type="ECO:0000313" key="3">
    <source>
        <dbReference type="EMBL" id="CAL7934040.1"/>
    </source>
</evidence>
<feature type="signal peptide" evidence="2">
    <location>
        <begin position="1"/>
        <end position="20"/>
    </location>
</feature>
<keyword evidence="2" id="KW-0732">Signal</keyword>
<feature type="chain" id="PRO_5046930626" evidence="2">
    <location>
        <begin position="21"/>
        <end position="165"/>
    </location>
</feature>
<accession>A0ABP1MZB2</accession>
<reference evidence="3 4" key="1">
    <citation type="submission" date="2024-08" db="EMBL/GenBank/DDBJ databases">
        <authorList>
            <person name="Will J Nash"/>
            <person name="Angela Man"/>
            <person name="Seanna McTaggart"/>
            <person name="Kendall Baker"/>
            <person name="Tom Barker"/>
            <person name="Leah Catchpole"/>
            <person name="Alex Durrant"/>
            <person name="Karim Gharbi"/>
            <person name="Naomi Irish"/>
            <person name="Gemy Kaithakottil"/>
            <person name="Debby Ku"/>
            <person name="Aaliyah Providence"/>
            <person name="Felix Shaw"/>
            <person name="David Swarbreck"/>
            <person name="Chris Watkins"/>
            <person name="Ann M. McCartney"/>
            <person name="Giulio Formenti"/>
            <person name="Alice Mouton"/>
            <person name="Noel Vella"/>
            <person name="Bjorn M von Reumont"/>
            <person name="Adriana Vella"/>
            <person name="Wilfried Haerty"/>
        </authorList>
    </citation>
    <scope>NUCLEOTIDE SEQUENCE [LARGE SCALE GENOMIC DNA]</scope>
</reference>
<gene>
    <name evidence="3" type="ORF">XYLVIOL_LOCUS814</name>
</gene>
<keyword evidence="4" id="KW-1185">Reference proteome</keyword>
<organism evidence="3 4">
    <name type="scientific">Xylocopa violacea</name>
    <name type="common">Violet carpenter bee</name>
    <name type="synonym">Apis violacea</name>
    <dbReference type="NCBI Taxonomy" id="135666"/>
    <lineage>
        <taxon>Eukaryota</taxon>
        <taxon>Metazoa</taxon>
        <taxon>Ecdysozoa</taxon>
        <taxon>Arthropoda</taxon>
        <taxon>Hexapoda</taxon>
        <taxon>Insecta</taxon>
        <taxon>Pterygota</taxon>
        <taxon>Neoptera</taxon>
        <taxon>Endopterygota</taxon>
        <taxon>Hymenoptera</taxon>
        <taxon>Apocrita</taxon>
        <taxon>Aculeata</taxon>
        <taxon>Apoidea</taxon>
        <taxon>Anthophila</taxon>
        <taxon>Apidae</taxon>
        <taxon>Xylocopa</taxon>
        <taxon>Xylocopa</taxon>
    </lineage>
</organism>
<protein>
    <submittedName>
        <fullName evidence="3">Uncharacterized protein</fullName>
    </submittedName>
</protein>
<evidence type="ECO:0000313" key="4">
    <source>
        <dbReference type="Proteomes" id="UP001642520"/>
    </source>
</evidence>
<comment type="caution">
    <text evidence="3">The sequence shown here is derived from an EMBL/GenBank/DDBJ whole genome shotgun (WGS) entry which is preliminary data.</text>
</comment>
<dbReference type="EMBL" id="CAXAJV020001281">
    <property type="protein sequence ID" value="CAL7934040.1"/>
    <property type="molecule type" value="Genomic_DNA"/>
</dbReference>
<feature type="compositionally biased region" description="Low complexity" evidence="1">
    <location>
        <begin position="79"/>
        <end position="112"/>
    </location>
</feature>
<sequence>MSCFTAWIVALLILIGSVWSQREAFVKVGEPSPRFGFDLLESLRKSFCTGLCSWPDRMPYLMQLACSAKCPELYLPQQTTTTSTMQPSSASMTPNTSPTQSTPTSPTNSAPPSTAPTQPPTTMMMMPSGSNSTQGSGSNSTQGSGSNSTQGAGGSNTGQNNTSNP</sequence>